<dbReference type="SUPFAM" id="SSF51735">
    <property type="entry name" value="NAD(P)-binding Rossmann-fold domains"/>
    <property type="match status" value="1"/>
</dbReference>
<dbReference type="InterPro" id="IPR010099">
    <property type="entry name" value="SDR39U1"/>
</dbReference>
<reference evidence="4 5" key="1">
    <citation type="submission" date="2020-08" db="EMBL/GenBank/DDBJ databases">
        <title>Complete Genome Sequence of Effusibacillus dendaii Strain skT53, Isolated from Farmland soil.</title>
        <authorList>
            <person name="Konishi T."/>
            <person name="Kawasaki H."/>
        </authorList>
    </citation>
    <scope>NUCLEOTIDE SEQUENCE [LARGE SCALE GENOMIC DNA]</scope>
    <source>
        <strain evidence="5">skT53</strain>
    </source>
</reference>
<name>A0A7I8D880_9BACL</name>
<accession>A0A7I8D880</accession>
<dbReference type="KEGG" id="eff:skT53_12700"/>
<comment type="similarity">
    <text evidence="1">Belongs to the NAD(P)-dependent epimerase/dehydratase family. SDR39U1 subfamily.</text>
</comment>
<dbReference type="Pfam" id="PF08338">
    <property type="entry name" value="DUF1731"/>
    <property type="match status" value="1"/>
</dbReference>
<dbReference type="CDD" id="cd05242">
    <property type="entry name" value="SDR_a8"/>
    <property type="match status" value="1"/>
</dbReference>
<evidence type="ECO:0000259" key="2">
    <source>
        <dbReference type="Pfam" id="PF01370"/>
    </source>
</evidence>
<dbReference type="Pfam" id="PF01370">
    <property type="entry name" value="Epimerase"/>
    <property type="match status" value="1"/>
</dbReference>
<dbReference type="InterPro" id="IPR036291">
    <property type="entry name" value="NAD(P)-bd_dom_sf"/>
</dbReference>
<organism evidence="4 5">
    <name type="scientific">Effusibacillus dendaii</name>
    <dbReference type="NCBI Taxonomy" id="2743772"/>
    <lineage>
        <taxon>Bacteria</taxon>
        <taxon>Bacillati</taxon>
        <taxon>Bacillota</taxon>
        <taxon>Bacilli</taxon>
        <taxon>Bacillales</taxon>
        <taxon>Alicyclobacillaceae</taxon>
        <taxon>Effusibacillus</taxon>
    </lineage>
</organism>
<feature type="domain" description="NAD-dependent epimerase/dehydratase" evidence="2">
    <location>
        <begin position="4"/>
        <end position="214"/>
    </location>
</feature>
<dbReference type="PANTHER" id="PTHR11092">
    <property type="entry name" value="SUGAR NUCLEOTIDE EPIMERASE RELATED"/>
    <property type="match status" value="1"/>
</dbReference>
<dbReference type="Gene3D" id="3.40.50.720">
    <property type="entry name" value="NAD(P)-binding Rossmann-like Domain"/>
    <property type="match status" value="1"/>
</dbReference>
<evidence type="ECO:0000259" key="3">
    <source>
        <dbReference type="Pfam" id="PF08338"/>
    </source>
</evidence>
<keyword evidence="5" id="KW-1185">Reference proteome</keyword>
<sequence>MMDILIFGGSGFVGQHLAKYLEKMGYQVWVASRRQQEVRYGKNVVYTLGQILPLLENREQEYGVINLAGQSINSGSWTAARKKEILESRIHVTQGITEAIMQVNRKPQVLINASAIGFYGYSDEKTFTEEDAKGTGFLAEVTQQWEETAKRAKSHTRVVLARLGVVLGRDGGALPRMATPYSFYLGGRVGTGKQWMSWVHIDDVCGIFHHCIGRDTIEGPVNVTAPVPERMDRFGKAIGDVLHKPHWIPVPSFALQLLLGEMSEIVLQGQRVLPEKMLGSGYSFQYGTVSSALQDLLK</sequence>
<protein>
    <submittedName>
        <fullName evidence="4">Epimerase</fullName>
    </submittedName>
</protein>
<dbReference type="InterPro" id="IPR013549">
    <property type="entry name" value="DUF1731"/>
</dbReference>
<proteinExistence type="inferred from homology"/>
<dbReference type="Proteomes" id="UP000593802">
    <property type="component" value="Chromosome"/>
</dbReference>
<gene>
    <name evidence="4" type="ORF">skT53_12700</name>
</gene>
<dbReference type="InterPro" id="IPR001509">
    <property type="entry name" value="Epimerase_deHydtase"/>
</dbReference>
<dbReference type="NCBIfam" id="TIGR01777">
    <property type="entry name" value="yfcH"/>
    <property type="match status" value="1"/>
</dbReference>
<feature type="domain" description="DUF1731" evidence="3">
    <location>
        <begin position="250"/>
        <end position="296"/>
    </location>
</feature>
<dbReference type="EMBL" id="AP023366">
    <property type="protein sequence ID" value="BCJ86285.1"/>
    <property type="molecule type" value="Genomic_DNA"/>
</dbReference>
<dbReference type="AlphaFoldDB" id="A0A7I8D880"/>
<evidence type="ECO:0000256" key="1">
    <source>
        <dbReference type="ARBA" id="ARBA00009353"/>
    </source>
</evidence>
<evidence type="ECO:0000313" key="5">
    <source>
        <dbReference type="Proteomes" id="UP000593802"/>
    </source>
</evidence>
<evidence type="ECO:0000313" key="4">
    <source>
        <dbReference type="EMBL" id="BCJ86285.1"/>
    </source>
</evidence>
<dbReference type="PANTHER" id="PTHR11092:SF0">
    <property type="entry name" value="EPIMERASE FAMILY PROTEIN SDR39U1"/>
    <property type="match status" value="1"/>
</dbReference>